<dbReference type="Pfam" id="PF15630">
    <property type="entry name" value="CENP-S"/>
    <property type="match status" value="1"/>
</dbReference>
<dbReference type="GO" id="GO:0071821">
    <property type="term" value="C:FANCM-MHF complex"/>
    <property type="evidence" value="ECO:0007669"/>
    <property type="project" value="InterPro"/>
</dbReference>
<dbReference type="GO" id="GO:0046982">
    <property type="term" value="F:protein heterodimerization activity"/>
    <property type="evidence" value="ECO:0007669"/>
    <property type="project" value="InterPro"/>
</dbReference>
<comment type="caution">
    <text evidence="5">The sequence shown here is derived from an EMBL/GenBank/DDBJ whole genome shotgun (WGS) entry which is preliminary data.</text>
</comment>
<keyword evidence="2" id="KW-0227">DNA damage</keyword>
<proteinExistence type="inferred from homology"/>
<dbReference type="InterPro" id="IPR029003">
    <property type="entry name" value="CENP-S/Mhf1"/>
</dbReference>
<dbReference type="GO" id="GO:0000712">
    <property type="term" value="P:resolution of meiotic recombination intermediates"/>
    <property type="evidence" value="ECO:0007669"/>
    <property type="project" value="TreeGrafter"/>
</dbReference>
<evidence type="ECO:0000256" key="3">
    <source>
        <dbReference type="ARBA" id="ARBA00023125"/>
    </source>
</evidence>
<protein>
    <submittedName>
        <fullName evidence="5">Histone-fold</fullName>
    </submittedName>
</protein>
<dbReference type="GeneID" id="83200279"/>
<dbReference type="GO" id="GO:0031297">
    <property type="term" value="P:replication fork processing"/>
    <property type="evidence" value="ECO:0007669"/>
    <property type="project" value="TreeGrafter"/>
</dbReference>
<keyword evidence="4" id="KW-0234">DNA repair</keyword>
<gene>
    <name evidence="5" type="ORF">N7468_003679</name>
</gene>
<dbReference type="SUPFAM" id="SSF47113">
    <property type="entry name" value="Histone-fold"/>
    <property type="match status" value="1"/>
</dbReference>
<dbReference type="Gene3D" id="1.10.20.10">
    <property type="entry name" value="Histone, subunit A"/>
    <property type="match status" value="1"/>
</dbReference>
<dbReference type="GO" id="GO:0003682">
    <property type="term" value="F:chromatin binding"/>
    <property type="evidence" value="ECO:0007669"/>
    <property type="project" value="TreeGrafter"/>
</dbReference>
<name>A0A9W9P735_9EURO</name>
<reference evidence="5" key="1">
    <citation type="submission" date="2022-11" db="EMBL/GenBank/DDBJ databases">
        <authorList>
            <person name="Petersen C."/>
        </authorList>
    </citation>
    <scope>NUCLEOTIDE SEQUENCE</scope>
    <source>
        <strain evidence="5">IBT 19713</strain>
    </source>
</reference>
<dbReference type="RefSeq" id="XP_058331979.1">
    <property type="nucleotide sequence ID" value="XM_058472976.1"/>
</dbReference>
<evidence type="ECO:0000256" key="1">
    <source>
        <dbReference type="ARBA" id="ARBA00006612"/>
    </source>
</evidence>
<dbReference type="EMBL" id="JAPQKS010000003">
    <property type="protein sequence ID" value="KAJ5239060.1"/>
    <property type="molecule type" value="Genomic_DNA"/>
</dbReference>
<dbReference type="OrthoDB" id="1872155at2759"/>
<evidence type="ECO:0000256" key="4">
    <source>
        <dbReference type="ARBA" id="ARBA00023204"/>
    </source>
</evidence>
<organism evidence="5 6">
    <name type="scientific">Penicillium chermesinum</name>
    <dbReference type="NCBI Taxonomy" id="63820"/>
    <lineage>
        <taxon>Eukaryota</taxon>
        <taxon>Fungi</taxon>
        <taxon>Dikarya</taxon>
        <taxon>Ascomycota</taxon>
        <taxon>Pezizomycotina</taxon>
        <taxon>Eurotiomycetes</taxon>
        <taxon>Eurotiomycetidae</taxon>
        <taxon>Eurotiales</taxon>
        <taxon>Aspergillaceae</taxon>
        <taxon>Penicillium</taxon>
    </lineage>
</organism>
<dbReference type="PANTHER" id="PTHR22980:SF0">
    <property type="entry name" value="CENTROMERE PROTEIN S"/>
    <property type="match status" value="1"/>
</dbReference>
<dbReference type="Proteomes" id="UP001150941">
    <property type="component" value="Unassembled WGS sequence"/>
</dbReference>
<dbReference type="PANTHER" id="PTHR22980">
    <property type="entry name" value="CORTISTATIN"/>
    <property type="match status" value="1"/>
</dbReference>
<accession>A0A9W9P735</accession>
<dbReference type="GO" id="GO:0003677">
    <property type="term" value="F:DNA binding"/>
    <property type="evidence" value="ECO:0007669"/>
    <property type="project" value="UniProtKB-KW"/>
</dbReference>
<dbReference type="GO" id="GO:0006281">
    <property type="term" value="P:DNA repair"/>
    <property type="evidence" value="ECO:0007669"/>
    <property type="project" value="UniProtKB-KW"/>
</dbReference>
<evidence type="ECO:0000256" key="2">
    <source>
        <dbReference type="ARBA" id="ARBA00022763"/>
    </source>
</evidence>
<keyword evidence="3" id="KW-0238">DNA-binding</keyword>
<evidence type="ECO:0000313" key="6">
    <source>
        <dbReference type="Proteomes" id="UP001150941"/>
    </source>
</evidence>
<dbReference type="CDD" id="cd22919">
    <property type="entry name" value="HFD_CENP-S"/>
    <property type="match status" value="1"/>
</dbReference>
<evidence type="ECO:0000313" key="5">
    <source>
        <dbReference type="EMBL" id="KAJ5239060.1"/>
    </source>
</evidence>
<dbReference type="InterPro" id="IPR009072">
    <property type="entry name" value="Histone-fold"/>
</dbReference>
<reference evidence="5" key="2">
    <citation type="journal article" date="2023" name="IMA Fungus">
        <title>Comparative genomic study of the Penicillium genus elucidates a diverse pangenome and 15 lateral gene transfer events.</title>
        <authorList>
            <person name="Petersen C."/>
            <person name="Sorensen T."/>
            <person name="Nielsen M.R."/>
            <person name="Sondergaard T.E."/>
            <person name="Sorensen J.L."/>
            <person name="Fitzpatrick D.A."/>
            <person name="Frisvad J.C."/>
            <person name="Nielsen K.L."/>
        </authorList>
    </citation>
    <scope>NUCLEOTIDE SEQUENCE</scope>
    <source>
        <strain evidence="5">IBT 19713</strain>
    </source>
</reference>
<comment type="similarity">
    <text evidence="1">Belongs to the TAF9 family. CENP-S/MHF1 subfamily.</text>
</comment>
<keyword evidence="6" id="KW-1185">Reference proteome</keyword>
<dbReference type="AlphaFoldDB" id="A0A9W9P735"/>
<sequence>MAPTTQEPSLEERMKAALWFYVGKIVDEETLRLGTTATNQFTAGLTEIVWAQIEGASLDIEAFAKHAGRSTVQTSDVLMLGRRNEGLDQILRAFVESQETQRQEGLENES</sequence>